<sequence>MIKNYLVLSFFIFSASFMKVSAQDAPVLTFNLPSQNNLKFNRFLQNPAFSFVREDNTYISLYHRNQWIQFDDSPKVYMLAYTGKFSDRSGLGFGLYQQNLGVIVSFGGIANYSYNVKLSEKMDLTFGFNLAYYNSGVDRNRTVTEEPDPILLAMRNNSLLSIKPGFNLSYGNIDFGIYAENFIDYDFKSSKLAKDYSDKTFSAHIMYSHEMSSLTDLFEGSSFRLAARGKVNQESDLGLSGSILVDFPKFGWIQIGIDDFFGVGVGIGFHFTRRLSLGYTYERTIKEGLVNLGPTHEITMAFSFQDRLLAKKKVLTAKDTLDQIEAIDKKLASKKASKKGKPDFDKDLELEKLKLQMDDSNMHLLDMLMQEDSIETIRKAEFEQKVKNLMDYVKRENSAKEANAKPIVLRKSKPGKKIVPKTMEDLKDAENGYYIVSKSEDGSPIIERYESLPEALKSYEKKKASGKEKDIYIIHVDNPDELGLDENHKNADSNSKNKNDEPQKSTEGSVEDILKDEKAQREISAKTEEEIKEFYSKKTAKIRESPKKGNKLSVAGLETGYYIIANVFAEQENTEKFMRKMKSRGVETSYFINPKNNFRYVYLRKHSSWKEALVSYYSNADNTYFDPIWIMSINTN</sequence>
<name>A0ABR6DP60_9FLAO</name>
<dbReference type="EMBL" id="JACJIS010000001">
    <property type="protein sequence ID" value="MBA9073480.1"/>
    <property type="molecule type" value="Genomic_DNA"/>
</dbReference>
<protein>
    <submittedName>
        <fullName evidence="3">Type IX secretion system PorP/SprF family membrane protein</fullName>
    </submittedName>
</protein>
<gene>
    <name evidence="3" type="ORF">GGR22_001606</name>
</gene>
<evidence type="ECO:0000313" key="3">
    <source>
        <dbReference type="EMBL" id="MBA9073480.1"/>
    </source>
</evidence>
<keyword evidence="4" id="KW-1185">Reference proteome</keyword>
<feature type="chain" id="PRO_5047405268" evidence="2">
    <location>
        <begin position="23"/>
        <end position="636"/>
    </location>
</feature>
<evidence type="ECO:0000313" key="4">
    <source>
        <dbReference type="Proteomes" id="UP000555003"/>
    </source>
</evidence>
<evidence type="ECO:0000256" key="1">
    <source>
        <dbReference type="SAM" id="MobiDB-lite"/>
    </source>
</evidence>
<dbReference type="InterPro" id="IPR019861">
    <property type="entry name" value="PorP/SprF_Bacteroidetes"/>
</dbReference>
<feature type="signal peptide" evidence="2">
    <location>
        <begin position="1"/>
        <end position="22"/>
    </location>
</feature>
<organism evidence="3 4">
    <name type="scientific">Flavobacterium gossypii</name>
    <dbReference type="NCBI Taxonomy" id="1646119"/>
    <lineage>
        <taxon>Bacteria</taxon>
        <taxon>Pseudomonadati</taxon>
        <taxon>Bacteroidota</taxon>
        <taxon>Flavobacteriia</taxon>
        <taxon>Flavobacteriales</taxon>
        <taxon>Flavobacteriaceae</taxon>
        <taxon>Flavobacterium</taxon>
    </lineage>
</organism>
<proteinExistence type="predicted"/>
<reference evidence="3 4" key="1">
    <citation type="submission" date="2020-08" db="EMBL/GenBank/DDBJ databases">
        <title>Genomic Encyclopedia of Type Strains, Phase IV (KMG-IV): sequencing the most valuable type-strain genomes for metagenomic binning, comparative biology and taxonomic classification.</title>
        <authorList>
            <person name="Goeker M."/>
        </authorList>
    </citation>
    <scope>NUCLEOTIDE SEQUENCE [LARGE SCALE GENOMIC DNA]</scope>
    <source>
        <strain evidence="3 4">DSM 100397</strain>
    </source>
</reference>
<comment type="caution">
    <text evidence="3">The sequence shown here is derived from an EMBL/GenBank/DDBJ whole genome shotgun (WGS) entry which is preliminary data.</text>
</comment>
<dbReference type="NCBIfam" id="TIGR03519">
    <property type="entry name" value="T9SS_PorP_fam"/>
    <property type="match status" value="1"/>
</dbReference>
<dbReference type="RefSeq" id="WP_182493218.1">
    <property type="nucleotide sequence ID" value="NZ_JACJIS010000001.1"/>
</dbReference>
<feature type="compositionally biased region" description="Basic and acidic residues" evidence="1">
    <location>
        <begin position="512"/>
        <end position="522"/>
    </location>
</feature>
<dbReference type="Proteomes" id="UP000555003">
    <property type="component" value="Unassembled WGS sequence"/>
</dbReference>
<accession>A0ABR6DP60</accession>
<evidence type="ECO:0000256" key="2">
    <source>
        <dbReference type="SAM" id="SignalP"/>
    </source>
</evidence>
<keyword evidence="2" id="KW-0732">Signal</keyword>
<feature type="compositionally biased region" description="Basic and acidic residues" evidence="1">
    <location>
        <begin position="485"/>
        <end position="504"/>
    </location>
</feature>
<feature type="region of interest" description="Disordered" evidence="1">
    <location>
        <begin position="480"/>
        <end position="522"/>
    </location>
</feature>
<dbReference type="Pfam" id="PF11751">
    <property type="entry name" value="PorP_SprF"/>
    <property type="match status" value="1"/>
</dbReference>